<proteinExistence type="predicted"/>
<dbReference type="RefSeq" id="WP_184879186.1">
    <property type="nucleotide sequence ID" value="NZ_JACHEF010000017.1"/>
</dbReference>
<feature type="transmembrane region" description="Helical" evidence="1">
    <location>
        <begin position="53"/>
        <end position="75"/>
    </location>
</feature>
<keyword evidence="1" id="KW-0812">Transmembrane</keyword>
<protein>
    <submittedName>
        <fullName evidence="2">Uncharacterized protein</fullName>
    </submittedName>
</protein>
<organism evidence="2 3">
    <name type="scientific">Mesorhizobium sangaii</name>
    <dbReference type="NCBI Taxonomy" id="505389"/>
    <lineage>
        <taxon>Bacteria</taxon>
        <taxon>Pseudomonadati</taxon>
        <taxon>Pseudomonadota</taxon>
        <taxon>Alphaproteobacteria</taxon>
        <taxon>Hyphomicrobiales</taxon>
        <taxon>Phyllobacteriaceae</taxon>
        <taxon>Mesorhizobium</taxon>
    </lineage>
</organism>
<keyword evidence="1" id="KW-0472">Membrane</keyword>
<dbReference type="AlphaFoldDB" id="A0A841PG29"/>
<comment type="caution">
    <text evidence="2">The sequence shown here is derived from an EMBL/GenBank/DDBJ whole genome shotgun (WGS) entry which is preliminary data.</text>
</comment>
<keyword evidence="3" id="KW-1185">Reference proteome</keyword>
<name>A0A841PG29_9HYPH</name>
<dbReference type="EMBL" id="JACHEF010000017">
    <property type="protein sequence ID" value="MBB6414244.1"/>
    <property type="molecule type" value="Genomic_DNA"/>
</dbReference>
<evidence type="ECO:0000313" key="2">
    <source>
        <dbReference type="EMBL" id="MBB6414244.1"/>
    </source>
</evidence>
<accession>A0A841PG29</accession>
<keyword evidence="1" id="KW-1133">Transmembrane helix</keyword>
<evidence type="ECO:0000313" key="3">
    <source>
        <dbReference type="Proteomes" id="UP000556329"/>
    </source>
</evidence>
<sequence>MATLTGSSADMELQAKRLTEGELVEISSLNDLAPALKARAELQRRSSEYNAKILFWARGAVVVAVIAIVAGLFGWGDLKRLVGLALNPSQPDFYKLTVTKVVTGRDPAKFDREFSSIADCNAAQRIVLQQAAMFAAEARAIEEENNVNIDIPQVAAVCGK</sequence>
<gene>
    <name evidence="2" type="ORF">HNQ71_006953</name>
</gene>
<reference evidence="2 3" key="1">
    <citation type="submission" date="2020-08" db="EMBL/GenBank/DDBJ databases">
        <title>Genomic Encyclopedia of Type Strains, Phase IV (KMG-IV): sequencing the most valuable type-strain genomes for metagenomic binning, comparative biology and taxonomic classification.</title>
        <authorList>
            <person name="Goeker M."/>
        </authorList>
    </citation>
    <scope>NUCLEOTIDE SEQUENCE [LARGE SCALE GENOMIC DNA]</scope>
    <source>
        <strain evidence="2 3">DSM 100039</strain>
    </source>
</reference>
<dbReference type="Proteomes" id="UP000556329">
    <property type="component" value="Unassembled WGS sequence"/>
</dbReference>
<evidence type="ECO:0000256" key="1">
    <source>
        <dbReference type="SAM" id="Phobius"/>
    </source>
</evidence>